<accession>A0A8T3A258</accession>
<comment type="caution">
    <text evidence="1">The sequence shown here is derived from an EMBL/GenBank/DDBJ whole genome shotgun (WGS) entry which is preliminary data.</text>
</comment>
<dbReference type="AlphaFoldDB" id="A0A8T3A258"/>
<keyword evidence="2" id="KW-1185">Reference proteome</keyword>
<reference evidence="1" key="1">
    <citation type="journal article" date="2022" name="Front. Genet.">
        <title>Chromosome-Scale Assembly of the Dendrobium nobile Genome Provides Insights Into the Molecular Mechanism of the Biosynthesis of the Medicinal Active Ingredient of Dendrobium.</title>
        <authorList>
            <person name="Xu Q."/>
            <person name="Niu S.-C."/>
            <person name="Li K.-L."/>
            <person name="Zheng P.-J."/>
            <person name="Zhang X.-J."/>
            <person name="Jia Y."/>
            <person name="Liu Y."/>
            <person name="Niu Y.-X."/>
            <person name="Yu L.-H."/>
            <person name="Chen D.-F."/>
            <person name="Zhang G.-Q."/>
        </authorList>
    </citation>
    <scope>NUCLEOTIDE SEQUENCE</scope>
    <source>
        <tissue evidence="1">Leaf</tissue>
    </source>
</reference>
<evidence type="ECO:0000313" key="1">
    <source>
        <dbReference type="EMBL" id="KAI0488152.1"/>
    </source>
</evidence>
<evidence type="ECO:0000313" key="2">
    <source>
        <dbReference type="Proteomes" id="UP000829196"/>
    </source>
</evidence>
<proteinExistence type="predicted"/>
<name>A0A8T3A258_DENNO</name>
<sequence length="248" mass="27811">MTPDNSDLIVPTTEKAPNNSDLILNNSDGNVDNFKLEMRKLKLLLELNLDLSDPGFIDLRVITKPDPFEDSNMSLEDNKLTLKDSKPKLNPKHSLVLLESILGVAPLDVHLTEYTSLDWTYITDLSVRECRSPCLNVTTLTVVPTFDRITLPHFLSRIPAGDSLDYPLMVVSKDPSSCHIHDSSNMSTMFLSFPIKDNLSPSWTNLLDDTVDPRRLPTTLTETFHRSTLVAKNVFISPPTPVPLDRTL</sequence>
<dbReference type="Proteomes" id="UP000829196">
    <property type="component" value="Unassembled WGS sequence"/>
</dbReference>
<protein>
    <submittedName>
        <fullName evidence="1">Uncharacterized protein</fullName>
    </submittedName>
</protein>
<gene>
    <name evidence="1" type="ORF">KFK09_027979</name>
</gene>
<dbReference type="EMBL" id="JAGYWB010000019">
    <property type="protein sequence ID" value="KAI0488152.1"/>
    <property type="molecule type" value="Genomic_DNA"/>
</dbReference>
<organism evidence="1 2">
    <name type="scientific">Dendrobium nobile</name>
    <name type="common">Orchid</name>
    <dbReference type="NCBI Taxonomy" id="94219"/>
    <lineage>
        <taxon>Eukaryota</taxon>
        <taxon>Viridiplantae</taxon>
        <taxon>Streptophyta</taxon>
        <taxon>Embryophyta</taxon>
        <taxon>Tracheophyta</taxon>
        <taxon>Spermatophyta</taxon>
        <taxon>Magnoliopsida</taxon>
        <taxon>Liliopsida</taxon>
        <taxon>Asparagales</taxon>
        <taxon>Orchidaceae</taxon>
        <taxon>Epidendroideae</taxon>
        <taxon>Malaxideae</taxon>
        <taxon>Dendrobiinae</taxon>
        <taxon>Dendrobium</taxon>
    </lineage>
</organism>